<name>A0A8J5WGI4_ZIZPA</name>
<proteinExistence type="predicted"/>
<dbReference type="EMBL" id="JAAALK010000081">
    <property type="protein sequence ID" value="KAG8090750.1"/>
    <property type="molecule type" value="Genomic_DNA"/>
</dbReference>
<comment type="caution">
    <text evidence="1">The sequence shown here is derived from an EMBL/GenBank/DDBJ whole genome shotgun (WGS) entry which is preliminary data.</text>
</comment>
<sequence length="109" mass="12055">MDVPTDPVKENGDTDDFIESIEAVLTSTSLSPYGAKVPRSMTEPITVDLTKVPLALALLSIHCQCMPYFSMCPLLLTTIQLQPISLHLDFRVVVVTSQIEFLCSSYHLI</sequence>
<dbReference type="AlphaFoldDB" id="A0A8J5WGI4"/>
<accession>A0A8J5WGI4</accession>
<keyword evidence="2" id="KW-1185">Reference proteome</keyword>
<organism evidence="1 2">
    <name type="scientific">Zizania palustris</name>
    <name type="common">Northern wild rice</name>
    <dbReference type="NCBI Taxonomy" id="103762"/>
    <lineage>
        <taxon>Eukaryota</taxon>
        <taxon>Viridiplantae</taxon>
        <taxon>Streptophyta</taxon>
        <taxon>Embryophyta</taxon>
        <taxon>Tracheophyta</taxon>
        <taxon>Spermatophyta</taxon>
        <taxon>Magnoliopsida</taxon>
        <taxon>Liliopsida</taxon>
        <taxon>Poales</taxon>
        <taxon>Poaceae</taxon>
        <taxon>BOP clade</taxon>
        <taxon>Oryzoideae</taxon>
        <taxon>Oryzeae</taxon>
        <taxon>Zizaniinae</taxon>
        <taxon>Zizania</taxon>
    </lineage>
</organism>
<evidence type="ECO:0000313" key="1">
    <source>
        <dbReference type="EMBL" id="KAG8090750.1"/>
    </source>
</evidence>
<reference evidence="1" key="1">
    <citation type="journal article" date="2021" name="bioRxiv">
        <title>Whole Genome Assembly and Annotation of Northern Wild Rice, Zizania palustris L., Supports a Whole Genome Duplication in the Zizania Genus.</title>
        <authorList>
            <person name="Haas M."/>
            <person name="Kono T."/>
            <person name="Macchietto M."/>
            <person name="Millas R."/>
            <person name="McGilp L."/>
            <person name="Shao M."/>
            <person name="Duquette J."/>
            <person name="Hirsch C.N."/>
            <person name="Kimball J."/>
        </authorList>
    </citation>
    <scope>NUCLEOTIDE SEQUENCE</scope>
    <source>
        <tissue evidence="1">Fresh leaf tissue</tissue>
    </source>
</reference>
<reference evidence="1" key="2">
    <citation type="submission" date="2021-02" db="EMBL/GenBank/DDBJ databases">
        <authorList>
            <person name="Kimball J.A."/>
            <person name="Haas M.W."/>
            <person name="Macchietto M."/>
            <person name="Kono T."/>
            <person name="Duquette J."/>
            <person name="Shao M."/>
        </authorList>
    </citation>
    <scope>NUCLEOTIDE SEQUENCE</scope>
    <source>
        <tissue evidence="1">Fresh leaf tissue</tissue>
    </source>
</reference>
<gene>
    <name evidence="1" type="ORF">GUJ93_ZPchr0011g28016</name>
</gene>
<evidence type="ECO:0000313" key="2">
    <source>
        <dbReference type="Proteomes" id="UP000729402"/>
    </source>
</evidence>
<protein>
    <submittedName>
        <fullName evidence="1">Uncharacterized protein</fullName>
    </submittedName>
</protein>
<dbReference type="Proteomes" id="UP000729402">
    <property type="component" value="Unassembled WGS sequence"/>
</dbReference>